<gene>
    <name evidence="1" type="ORF">FJTKL_09770</name>
</gene>
<name>A0ABR4EMT5_9PEZI</name>
<organism evidence="1 2">
    <name type="scientific">Diaporthe vaccinii</name>
    <dbReference type="NCBI Taxonomy" id="105482"/>
    <lineage>
        <taxon>Eukaryota</taxon>
        <taxon>Fungi</taxon>
        <taxon>Dikarya</taxon>
        <taxon>Ascomycota</taxon>
        <taxon>Pezizomycotina</taxon>
        <taxon>Sordariomycetes</taxon>
        <taxon>Sordariomycetidae</taxon>
        <taxon>Diaporthales</taxon>
        <taxon>Diaporthaceae</taxon>
        <taxon>Diaporthe</taxon>
        <taxon>Diaporthe eres species complex</taxon>
    </lineage>
</organism>
<dbReference type="Proteomes" id="UP001600888">
    <property type="component" value="Unassembled WGS sequence"/>
</dbReference>
<evidence type="ECO:0000313" key="1">
    <source>
        <dbReference type="EMBL" id="KAL2283732.1"/>
    </source>
</evidence>
<dbReference type="EMBL" id="JBAWTH010000041">
    <property type="protein sequence ID" value="KAL2283732.1"/>
    <property type="molecule type" value="Genomic_DNA"/>
</dbReference>
<proteinExistence type="predicted"/>
<reference evidence="1 2" key="1">
    <citation type="submission" date="2024-03" db="EMBL/GenBank/DDBJ databases">
        <title>A high-quality draft genome sequence of Diaporthe vaccinii, a causative agent of upright dieback and viscid rot disease in cranberry plants.</title>
        <authorList>
            <person name="Sarrasin M."/>
            <person name="Lang B.F."/>
            <person name="Burger G."/>
        </authorList>
    </citation>
    <scope>NUCLEOTIDE SEQUENCE [LARGE SCALE GENOMIC DNA]</scope>
    <source>
        <strain evidence="1 2">IS7</strain>
    </source>
</reference>
<comment type="caution">
    <text evidence="1">The sequence shown here is derived from an EMBL/GenBank/DDBJ whole genome shotgun (WGS) entry which is preliminary data.</text>
</comment>
<accession>A0ABR4EMT5</accession>
<keyword evidence="2" id="KW-1185">Reference proteome</keyword>
<sequence length="375" mass="42642">MAAEGKELSVDVYTYSVRSFGSAPRLYTGGKFGLRGITTAPSPGDSEIKTVIAEDGFSMLKSVSMYRSNEFHADRREPRFTGLHNLADSVLERTLNPPRPKGREAIRRAVIWDQVAEAFRNAVAEIPTRSYVVVCSNSGPYNPDFEDRHPADFIPEATCGILLVASFRGRGTNINKGWTQVAVPCEATDGRIFASLRLMPCVAGRPDLEFMITNLTNRSVPHDMINLPRKYRLPYGAVINSWRPTNLGNQYFSMGGIWEVEYRIFRNSFAWDGDLYGHDEAILYTRSPIIIISDLKPDRRFTYFRLETVLRGVTWLRLKDSVLQGSFINEMRREDAIRLDREGLPVELVYCLSSNPGHMENARRLRHKSMRHINN</sequence>
<protein>
    <submittedName>
        <fullName evidence="1">Uncharacterized protein</fullName>
    </submittedName>
</protein>
<evidence type="ECO:0000313" key="2">
    <source>
        <dbReference type="Proteomes" id="UP001600888"/>
    </source>
</evidence>